<dbReference type="VEuPathDB" id="VectorBase:GBRI002450"/>
<dbReference type="Proteomes" id="UP000091820">
    <property type="component" value="Unassembled WGS sequence"/>
</dbReference>
<dbReference type="Pfam" id="PF02995">
    <property type="entry name" value="DUF229"/>
    <property type="match status" value="1"/>
</dbReference>
<dbReference type="AlphaFoldDB" id="A0A1A9W125"/>
<evidence type="ECO:0000313" key="1">
    <source>
        <dbReference type="EnsemblMetazoa" id="GBRI002450-PA"/>
    </source>
</evidence>
<evidence type="ECO:0000313" key="2">
    <source>
        <dbReference type="Proteomes" id="UP000091820"/>
    </source>
</evidence>
<sequence>MDYNLSYEFKYELLKVNNGKTNNSAIPTNISKLCGKFAAAVKWMLQTLLYSYFILTMLSCYCDDIPTSEFYNIYDAEDFFINTSQCQIPYVNPLMPEIMESYKPRNTTDCSKYDPLIRIFYNTQTYRYVLHMDMKAVYQYNPANNFTTETDLLKCCYKEIRRSDHKSESDSRFTLSSCKNFPQNFSVPSYIDSLLVFCKLNLTTEIIEEKNAFFLIQTKNRTKHHKVNKTAKIKPALLLWSIDSLSRINFRRTMPYTFEYLMRNKWFELRGYNKVMV</sequence>
<dbReference type="STRING" id="37001.A0A1A9W125"/>
<dbReference type="GO" id="GO:0005615">
    <property type="term" value="C:extracellular space"/>
    <property type="evidence" value="ECO:0007669"/>
    <property type="project" value="TreeGrafter"/>
</dbReference>
<dbReference type="PANTHER" id="PTHR10974:SF9">
    <property type="entry name" value="DUF229 DOMAIN CONTAINING PROTEIN-RELATED"/>
    <property type="match status" value="1"/>
</dbReference>
<protein>
    <submittedName>
        <fullName evidence="1">Uncharacterized protein</fullName>
    </submittedName>
</protein>
<accession>A0A1A9W125</accession>
<dbReference type="InterPro" id="IPR004245">
    <property type="entry name" value="DUF229"/>
</dbReference>
<reference evidence="2" key="1">
    <citation type="submission" date="2014-03" db="EMBL/GenBank/DDBJ databases">
        <authorList>
            <person name="Aksoy S."/>
            <person name="Warren W."/>
            <person name="Wilson R.K."/>
        </authorList>
    </citation>
    <scope>NUCLEOTIDE SEQUENCE [LARGE SCALE GENOMIC DNA]</scope>
    <source>
        <strain evidence="2">IAEA</strain>
    </source>
</reference>
<proteinExistence type="predicted"/>
<dbReference type="EnsemblMetazoa" id="GBRI002450-RA">
    <property type="protein sequence ID" value="GBRI002450-PA"/>
    <property type="gene ID" value="GBRI002450"/>
</dbReference>
<keyword evidence="2" id="KW-1185">Reference proteome</keyword>
<reference evidence="1" key="2">
    <citation type="submission" date="2020-05" db="UniProtKB">
        <authorList>
            <consortium name="EnsemblMetazoa"/>
        </authorList>
    </citation>
    <scope>IDENTIFICATION</scope>
    <source>
        <strain evidence="1">IAEA</strain>
    </source>
</reference>
<organism evidence="1 2">
    <name type="scientific">Glossina brevipalpis</name>
    <dbReference type="NCBI Taxonomy" id="37001"/>
    <lineage>
        <taxon>Eukaryota</taxon>
        <taxon>Metazoa</taxon>
        <taxon>Ecdysozoa</taxon>
        <taxon>Arthropoda</taxon>
        <taxon>Hexapoda</taxon>
        <taxon>Insecta</taxon>
        <taxon>Pterygota</taxon>
        <taxon>Neoptera</taxon>
        <taxon>Endopterygota</taxon>
        <taxon>Diptera</taxon>
        <taxon>Brachycera</taxon>
        <taxon>Muscomorpha</taxon>
        <taxon>Hippoboscoidea</taxon>
        <taxon>Glossinidae</taxon>
        <taxon>Glossina</taxon>
    </lineage>
</organism>
<name>A0A1A9W125_9MUSC</name>
<dbReference type="PANTHER" id="PTHR10974">
    <property type="entry name" value="FI08016P-RELATED"/>
    <property type="match status" value="1"/>
</dbReference>